<dbReference type="PANTHER" id="PTHR10125:SF31">
    <property type="entry name" value="P2X RECEPTOR E"/>
    <property type="match status" value="1"/>
</dbReference>
<evidence type="ECO:0000256" key="5">
    <source>
        <dbReference type="ARBA" id="ARBA00022989"/>
    </source>
</evidence>
<comment type="subcellular location">
    <subcellularLocation>
        <location evidence="10">Contractile vacuole membrane</location>
    </subcellularLocation>
</comment>
<dbReference type="GO" id="GO:0050848">
    <property type="term" value="P:regulation of calcium-mediated signaling"/>
    <property type="evidence" value="ECO:0007669"/>
    <property type="project" value="UniProtKB-ARBA"/>
</dbReference>
<comment type="similarity">
    <text evidence="1">Belongs to the P2X receptor family.</text>
</comment>
<keyword evidence="2" id="KW-0813">Transport</keyword>
<dbReference type="EMBL" id="MDYQ01000030">
    <property type="protein sequence ID" value="PRP86465.1"/>
    <property type="molecule type" value="Genomic_DNA"/>
</dbReference>
<evidence type="ECO:0000256" key="8">
    <source>
        <dbReference type="ARBA" id="ARBA00023286"/>
    </source>
</evidence>
<dbReference type="AlphaFoldDB" id="A0A2P6NR82"/>
<evidence type="ECO:0000313" key="13">
    <source>
        <dbReference type="Proteomes" id="UP000241769"/>
    </source>
</evidence>
<dbReference type="InterPro" id="IPR059116">
    <property type="entry name" value="P2X_receptor"/>
</dbReference>
<dbReference type="InterPro" id="IPR027309">
    <property type="entry name" value="P2X_extracellular_dom_sf"/>
</dbReference>
<proteinExistence type="inferred from homology"/>
<dbReference type="Pfam" id="PF00864">
    <property type="entry name" value="P2X_receptor"/>
    <property type="match status" value="1"/>
</dbReference>
<keyword evidence="5" id="KW-1133">Transmembrane helix</keyword>
<evidence type="ECO:0000256" key="4">
    <source>
        <dbReference type="ARBA" id="ARBA00022692"/>
    </source>
</evidence>
<keyword evidence="6" id="KW-0406">Ion transport</keyword>
<evidence type="ECO:0000256" key="6">
    <source>
        <dbReference type="ARBA" id="ARBA00023065"/>
    </source>
</evidence>
<keyword evidence="3" id="KW-0926">Vacuole</keyword>
<feature type="compositionally biased region" description="Basic and acidic residues" evidence="11">
    <location>
        <begin position="477"/>
        <end position="489"/>
    </location>
</feature>
<evidence type="ECO:0000256" key="3">
    <source>
        <dbReference type="ARBA" id="ARBA00022554"/>
    </source>
</evidence>
<sequence>MSPALIKQTFGISLRGAFDGEIYLRGPTLKDCRQKDQPFDRVSQAYGQLCKAVLSICGSNFCAPDGISASFFTHPLSDHLLVTLRVHLLSIDHPSRLSEVMAERYRGHKKAIARNSTMRFKKFLSGFLVYETVRVVEIRHWKLAVFNYLIQIAIIAYIGGYDLYWSKGYQAGGPPIGEVLIKVKGAAYTMEDGDRKIWDVNDLVIPTVVVNSVFMITNMQVTLNQTREVCGYAKMRCKTDADCASAKDKTLDSGIGTGNCHTDGFCAVDAWCPMDQSDDEPPNLVYGVGNWTLFPKVVAQFPDFGIRSDNTKGNVLKKGYNLWTVSDILSELSPPLTIDDVREQGIVVFANVNWQCNFDYDESLCDPSFSFSRVDDPHSFSAGFNVRSVKWSRIPTGNGTETYERRDLFKYYGVRVFFINSGVGRKFSAVDLFFTLASDGDGVGDMETGIAVLSAASIVTDFLAVNFLPQKEEIRKHKQKELVPSRSERAQLPSYHQDDEEDEDDWETQTLRRHSTYL</sequence>
<comment type="caution">
    <text evidence="12">The sequence shown here is derived from an EMBL/GenBank/DDBJ whole genome shotgun (WGS) entry which is preliminary data.</text>
</comment>
<dbReference type="InParanoid" id="A0A2P6NR82"/>
<dbReference type="GO" id="GO:0031164">
    <property type="term" value="C:contractile vacuolar membrane"/>
    <property type="evidence" value="ECO:0007669"/>
    <property type="project" value="UniProtKB-SubCell"/>
</dbReference>
<keyword evidence="13" id="KW-1185">Reference proteome</keyword>
<keyword evidence="7" id="KW-0472">Membrane</keyword>
<dbReference type="Gene3D" id="2.60.490.10">
    <property type="entry name" value="atp-gated p2x4 ion channel domain"/>
    <property type="match status" value="1"/>
</dbReference>
<evidence type="ECO:0000256" key="9">
    <source>
        <dbReference type="ARBA" id="ARBA00023303"/>
    </source>
</evidence>
<evidence type="ECO:0000256" key="2">
    <source>
        <dbReference type="ARBA" id="ARBA00022448"/>
    </source>
</evidence>
<evidence type="ECO:0000256" key="11">
    <source>
        <dbReference type="SAM" id="MobiDB-lite"/>
    </source>
</evidence>
<dbReference type="Gene3D" id="1.10.287.940">
    <property type="entry name" value="atp-gated p2x4 ion channel"/>
    <property type="match status" value="1"/>
</dbReference>
<reference evidence="12 13" key="1">
    <citation type="journal article" date="2018" name="Genome Biol. Evol.">
        <title>Multiple Roots of Fruiting Body Formation in Amoebozoa.</title>
        <authorList>
            <person name="Hillmann F."/>
            <person name="Forbes G."/>
            <person name="Novohradska S."/>
            <person name="Ferling I."/>
            <person name="Riege K."/>
            <person name="Groth M."/>
            <person name="Westermann M."/>
            <person name="Marz M."/>
            <person name="Spaller T."/>
            <person name="Winckler T."/>
            <person name="Schaap P."/>
            <person name="Glockner G."/>
        </authorList>
    </citation>
    <scope>NUCLEOTIDE SEQUENCE [LARGE SCALE GENOMIC DNA]</scope>
    <source>
        <strain evidence="12 13">Jena</strain>
    </source>
</reference>
<accession>A0A2P6NR82</accession>
<evidence type="ECO:0000256" key="1">
    <source>
        <dbReference type="ARBA" id="ARBA00009848"/>
    </source>
</evidence>
<dbReference type="GO" id="GO:0071476">
    <property type="term" value="P:cellular hypotonic response"/>
    <property type="evidence" value="ECO:0007669"/>
    <property type="project" value="UniProtKB-ARBA"/>
</dbReference>
<dbReference type="OrthoDB" id="494673at2759"/>
<dbReference type="PANTHER" id="PTHR10125">
    <property type="entry name" value="P2X PURINOCEPTOR"/>
    <property type="match status" value="1"/>
</dbReference>
<name>A0A2P6NR82_9EUKA</name>
<feature type="region of interest" description="Disordered" evidence="11">
    <location>
        <begin position="477"/>
        <end position="518"/>
    </location>
</feature>
<evidence type="ECO:0000313" key="12">
    <source>
        <dbReference type="EMBL" id="PRP86465.1"/>
    </source>
</evidence>
<evidence type="ECO:0000256" key="10">
    <source>
        <dbReference type="ARBA" id="ARBA00037850"/>
    </source>
</evidence>
<keyword evidence="9" id="KW-0407">Ion channel</keyword>
<keyword evidence="4" id="KW-0812">Transmembrane</keyword>
<dbReference type="Proteomes" id="UP000241769">
    <property type="component" value="Unassembled WGS sequence"/>
</dbReference>
<dbReference type="GO" id="GO:0140417">
    <property type="term" value="F:intracellularly ATP-gated calcium channel activity"/>
    <property type="evidence" value="ECO:0007669"/>
    <property type="project" value="UniProtKB-ARBA"/>
</dbReference>
<organism evidence="12 13">
    <name type="scientific">Planoprotostelium fungivorum</name>
    <dbReference type="NCBI Taxonomy" id="1890364"/>
    <lineage>
        <taxon>Eukaryota</taxon>
        <taxon>Amoebozoa</taxon>
        <taxon>Evosea</taxon>
        <taxon>Variosea</taxon>
        <taxon>Cavosteliida</taxon>
        <taxon>Cavosteliaceae</taxon>
        <taxon>Planoprotostelium</taxon>
    </lineage>
</organism>
<gene>
    <name evidence="12" type="ORF">PROFUN_05247</name>
</gene>
<protein>
    <submittedName>
        <fullName evidence="12">P2X purinoceptor 1-like</fullName>
    </submittedName>
</protein>
<feature type="compositionally biased region" description="Acidic residues" evidence="11">
    <location>
        <begin position="498"/>
        <end position="507"/>
    </location>
</feature>
<evidence type="ECO:0000256" key="7">
    <source>
        <dbReference type="ARBA" id="ARBA00023136"/>
    </source>
</evidence>
<keyword evidence="8" id="KW-1071">Ligand-gated ion channel</keyword>